<accession>A0A3G4VBT0</accession>
<dbReference type="CDD" id="cd00118">
    <property type="entry name" value="LysM"/>
    <property type="match status" value="1"/>
</dbReference>
<evidence type="ECO:0000313" key="4">
    <source>
        <dbReference type="Proteomes" id="UP000279760"/>
    </source>
</evidence>
<dbReference type="PROSITE" id="PS51782">
    <property type="entry name" value="LYSM"/>
    <property type="match status" value="1"/>
</dbReference>
<evidence type="ECO:0000256" key="1">
    <source>
        <dbReference type="SAM" id="SignalP"/>
    </source>
</evidence>
<dbReference type="EMBL" id="CP033577">
    <property type="protein sequence ID" value="AYV21368.1"/>
    <property type="molecule type" value="Genomic_DNA"/>
</dbReference>
<dbReference type="InterPro" id="IPR018392">
    <property type="entry name" value="LysM"/>
</dbReference>
<dbReference type="PANTHER" id="PTHR34700">
    <property type="entry name" value="POTASSIUM BINDING PROTEIN KBP"/>
    <property type="match status" value="1"/>
</dbReference>
<gene>
    <name evidence="3" type="ORF">ECB94_08800</name>
</gene>
<dbReference type="Gene3D" id="3.10.350.10">
    <property type="entry name" value="LysM domain"/>
    <property type="match status" value="1"/>
</dbReference>
<dbReference type="AlphaFoldDB" id="A0A3G4VBT0"/>
<evidence type="ECO:0000313" key="3">
    <source>
        <dbReference type="EMBL" id="AYV21368.1"/>
    </source>
</evidence>
<protein>
    <submittedName>
        <fullName evidence="3">LysM domain-containing protein</fullName>
    </submittedName>
</protein>
<evidence type="ECO:0000259" key="2">
    <source>
        <dbReference type="PROSITE" id="PS51782"/>
    </source>
</evidence>
<feature type="chain" id="PRO_5018013111" evidence="1">
    <location>
        <begin position="27"/>
        <end position="362"/>
    </location>
</feature>
<reference evidence="3 4" key="1">
    <citation type="submission" date="2018-11" db="EMBL/GenBank/DDBJ databases">
        <title>Complete Genome Sequence of Vbrio mediterranei 117-T6: a Potential Pathogen Bacteria Isolated from the Conchocelis of Pyropia.</title>
        <authorList>
            <person name="Liu Q."/>
        </authorList>
    </citation>
    <scope>NUCLEOTIDE SEQUENCE [LARGE SCALE GENOMIC DNA]</scope>
    <source>
        <strain evidence="3 4">117-T6</strain>
    </source>
</reference>
<dbReference type="PANTHER" id="PTHR34700:SF8">
    <property type="entry name" value="POTASSIUM BINDING PROTEIN KBP"/>
    <property type="match status" value="1"/>
</dbReference>
<organism evidence="3 4">
    <name type="scientific">Vibrio mediterranei</name>
    <dbReference type="NCBI Taxonomy" id="689"/>
    <lineage>
        <taxon>Bacteria</taxon>
        <taxon>Pseudomonadati</taxon>
        <taxon>Pseudomonadota</taxon>
        <taxon>Gammaproteobacteria</taxon>
        <taxon>Vibrionales</taxon>
        <taxon>Vibrionaceae</taxon>
        <taxon>Vibrio</taxon>
    </lineage>
</organism>
<keyword evidence="1" id="KW-0732">Signal</keyword>
<dbReference type="InterPro" id="IPR052196">
    <property type="entry name" value="Bact_Kbp"/>
</dbReference>
<dbReference type="SUPFAM" id="SSF54106">
    <property type="entry name" value="LysM domain"/>
    <property type="match status" value="1"/>
</dbReference>
<dbReference type="RefSeq" id="WP_124940456.1">
    <property type="nucleotide sequence ID" value="NZ_CP033577.1"/>
</dbReference>
<dbReference type="Proteomes" id="UP000279760">
    <property type="component" value="Chromosome 1"/>
</dbReference>
<feature type="domain" description="LysM" evidence="2">
    <location>
        <begin position="38"/>
        <end position="86"/>
    </location>
</feature>
<proteinExistence type="predicted"/>
<name>A0A3G4VBT0_9VIBR</name>
<dbReference type="Pfam" id="PF01476">
    <property type="entry name" value="LysM"/>
    <property type="match status" value="1"/>
</dbReference>
<dbReference type="InterPro" id="IPR036779">
    <property type="entry name" value="LysM_dom_sf"/>
</dbReference>
<feature type="signal peptide" evidence="1">
    <location>
        <begin position="1"/>
        <end position="26"/>
    </location>
</feature>
<sequence length="362" mass="41086">MKQGICLLLTLSSLFSITLWAFQSHASVSDFLKPDAPRHYVVKSGDTLWAVSGRYLSSPWRWPELWLHNSHIANPHKIYPGDTLLLVWVAGQPQLIKKALRRLSPVIDVTLKQPSSWLNPRAIARYREQERLILASELATYPKIVGSSRGLDYISNQDEVYIDYQGHEQNWVIYRVGKLYRNDDELFTMREIKRLATARLMKQVNDIAVLQLTDFNHELKRGDIAIPISELARDESSTLIEPKAGPNVEDLRIVGMFNSLHFAVQGHTVVLNVGQDASVVEGSSYILKRPSETFVYSDGQHGLSGRDESHVAMSQFPLIDIGRLMVIHSYQRFSVALVTESPEPITKQTIIVPPSSDRVYRE</sequence>
<dbReference type="SMART" id="SM00257">
    <property type="entry name" value="LysM"/>
    <property type="match status" value="1"/>
</dbReference>